<feature type="compositionally biased region" description="Polar residues" evidence="9">
    <location>
        <begin position="240"/>
        <end position="253"/>
    </location>
</feature>
<dbReference type="PANTHER" id="PTHR43873">
    <property type="entry name" value="COBYRINATE A,C-DIAMIDE SYNTHASE"/>
    <property type="match status" value="1"/>
</dbReference>
<keyword evidence="4 8" id="KW-0547">Nucleotide-binding</keyword>
<evidence type="ECO:0000256" key="2">
    <source>
        <dbReference type="ARBA" id="ARBA00022573"/>
    </source>
</evidence>
<protein>
    <recommendedName>
        <fullName evidence="8">Cobyrinate a,c-diamide synthase</fullName>
        <ecNumber evidence="8">6.3.5.11</ecNumber>
    </recommendedName>
    <alternativeName>
        <fullName evidence="8">Cobyrinic acid a,c-diamide synthetase</fullName>
    </alternativeName>
</protein>
<dbReference type="CDD" id="cd05388">
    <property type="entry name" value="CobB_N"/>
    <property type="match status" value="1"/>
</dbReference>
<dbReference type="NCBIfam" id="NF002204">
    <property type="entry name" value="PRK01077.1"/>
    <property type="match status" value="1"/>
</dbReference>
<evidence type="ECO:0000256" key="8">
    <source>
        <dbReference type="HAMAP-Rule" id="MF_00027"/>
    </source>
</evidence>
<feature type="region of interest" description="Disordered" evidence="9">
    <location>
        <begin position="224"/>
        <end position="253"/>
    </location>
</feature>
<evidence type="ECO:0000256" key="3">
    <source>
        <dbReference type="ARBA" id="ARBA00022598"/>
    </source>
</evidence>
<dbReference type="EMBL" id="APJX01000006">
    <property type="protein sequence ID" value="EMS79076.1"/>
    <property type="molecule type" value="Genomic_DNA"/>
</dbReference>
<sequence>MKGIVIAATGSGAGKTTLTLAILAWLRANGLKAAPFKVGPDFIDPGHHARIAGRTSYNLDSWMLSKTYNRGLFHARSRGADLAVVEGVMGLFDGYDAITETGSTAQMAKWLGLPVLLVVSAKGKARSAAAVVKGFETFDPELTLAGVVFTFTGSDRHYAYLKEAVAQSCTTPCLGHLPQNEALIMPERHLGLTTADEHIISSTTIDTLVAMVDQHMHMPRLIRDLPELPDPGKSRDYDTPWQTKPKSADNQNTGTPFFCDPPRIAVPRDKAFCFYYPDNLAMLEHAGACLVYFSLLADDHLPEDIDGIYLGGGYPELFADTLSGKTHLQSEIKSCSRNRMPIYAECGGFMFLCQKLTLADSVHPKIMAGCFDLEICMSETLQSLGYREVTLTKNSVIGAKGVQLRGHEFHYSSIKTDNDVCDHVFEVTTRAGQDVQVAGYQKDLTLGSYLHVHFGSNPEVPRCFVAHCADFRHRRLKNIETTSVPII</sequence>
<dbReference type="SUPFAM" id="SSF52317">
    <property type="entry name" value="Class I glutamine amidotransferase-like"/>
    <property type="match status" value="1"/>
</dbReference>
<organism evidence="12 13">
    <name type="scientific">Desulfotignum phosphitoxidans DSM 13687</name>
    <dbReference type="NCBI Taxonomy" id="1286635"/>
    <lineage>
        <taxon>Bacteria</taxon>
        <taxon>Pseudomonadati</taxon>
        <taxon>Thermodesulfobacteriota</taxon>
        <taxon>Desulfobacteria</taxon>
        <taxon>Desulfobacterales</taxon>
        <taxon>Desulfobacteraceae</taxon>
        <taxon>Desulfotignum</taxon>
    </lineage>
</organism>
<dbReference type="InterPro" id="IPR029062">
    <property type="entry name" value="Class_I_gatase-like"/>
</dbReference>
<comment type="domain">
    <text evidence="8">Comprises of two domains. The C-terminal domain contains the binding site for glutamine and catalyzes the hydrolysis of this substrate to glutamate and ammonia. The N-terminal domain is anticipated to bind ATP and cobyrinate and catalyzes the ultimate synthesis of the diamide product. The ammonia produced via the glutaminase domain is probably translocated to the adjacent domain via a molecular tunnel, where it reacts with an activated intermediate.</text>
</comment>
<dbReference type="EC" id="6.3.5.11" evidence="8"/>
<dbReference type="GO" id="GO:0009236">
    <property type="term" value="P:cobalamin biosynthetic process"/>
    <property type="evidence" value="ECO:0007669"/>
    <property type="project" value="UniProtKB-UniRule"/>
</dbReference>
<accession>S0G4X4</accession>
<evidence type="ECO:0000256" key="9">
    <source>
        <dbReference type="SAM" id="MobiDB-lite"/>
    </source>
</evidence>
<proteinExistence type="inferred from homology"/>
<evidence type="ECO:0000256" key="5">
    <source>
        <dbReference type="ARBA" id="ARBA00022840"/>
    </source>
</evidence>
<dbReference type="GO" id="GO:0005524">
    <property type="term" value="F:ATP binding"/>
    <property type="evidence" value="ECO:0007669"/>
    <property type="project" value="UniProtKB-UniRule"/>
</dbReference>
<dbReference type="CDD" id="cd03130">
    <property type="entry name" value="GATase1_CobB"/>
    <property type="match status" value="1"/>
</dbReference>
<reference evidence="12 13" key="1">
    <citation type="journal article" date="2013" name="Genome Announc.">
        <title>Draft Genome Sequence of Desulfotignum phosphitoxidans DSM 13687 Strain FiPS-3.</title>
        <authorList>
            <person name="Poehlein A."/>
            <person name="Daniel R."/>
            <person name="Simeonova D.D."/>
        </authorList>
    </citation>
    <scope>NUCLEOTIDE SEQUENCE [LARGE SCALE GENOMIC DNA]</scope>
    <source>
        <strain evidence="12 13">DSM 13687</strain>
    </source>
</reference>
<comment type="pathway">
    <text evidence="8">Cofactor biosynthesis; adenosylcobalamin biosynthesis; cob(II)yrinate a,c-diamide from sirohydrochlorin (anaerobic route): step 10/10.</text>
</comment>
<comment type="cofactor">
    <cofactor evidence="1 8">
        <name>Mg(2+)</name>
        <dbReference type="ChEBI" id="CHEBI:18420"/>
    </cofactor>
</comment>
<keyword evidence="2 8" id="KW-0169">Cobalamin biosynthesis</keyword>
<dbReference type="Proteomes" id="UP000014216">
    <property type="component" value="Unassembled WGS sequence"/>
</dbReference>
<dbReference type="PANTHER" id="PTHR43873:SF1">
    <property type="entry name" value="COBYRINATE A,C-DIAMIDE SYNTHASE"/>
    <property type="match status" value="1"/>
</dbReference>
<keyword evidence="5 8" id="KW-0067">ATP-binding</keyword>
<dbReference type="InterPro" id="IPR011698">
    <property type="entry name" value="GATase_3"/>
</dbReference>
<evidence type="ECO:0000259" key="11">
    <source>
        <dbReference type="Pfam" id="PF07685"/>
    </source>
</evidence>
<evidence type="ECO:0000256" key="4">
    <source>
        <dbReference type="ARBA" id="ARBA00022741"/>
    </source>
</evidence>
<dbReference type="InterPro" id="IPR004484">
    <property type="entry name" value="CbiA/CobB_synth"/>
</dbReference>
<comment type="caution">
    <text evidence="12">The sequence shown here is derived from an EMBL/GenBank/DDBJ whole genome shotgun (WGS) entry which is preliminary data.</text>
</comment>
<evidence type="ECO:0000256" key="6">
    <source>
        <dbReference type="ARBA" id="ARBA00022842"/>
    </source>
</evidence>
<name>S0G4X4_9BACT</name>
<dbReference type="InterPro" id="IPR002586">
    <property type="entry name" value="CobQ/CobB/MinD/ParA_Nub-bd_dom"/>
</dbReference>
<dbReference type="NCBIfam" id="TIGR00379">
    <property type="entry name" value="cobB"/>
    <property type="match status" value="1"/>
</dbReference>
<comment type="catalytic activity">
    <reaction evidence="8">
        <text>cob(II)yrinate + 2 L-glutamine + 2 ATP + 2 H2O = cob(II)yrinate a,c diamide + 2 L-glutamate + 2 ADP + 2 phosphate + 2 H(+)</text>
        <dbReference type="Rhea" id="RHEA:26289"/>
        <dbReference type="ChEBI" id="CHEBI:15377"/>
        <dbReference type="ChEBI" id="CHEBI:15378"/>
        <dbReference type="ChEBI" id="CHEBI:29985"/>
        <dbReference type="ChEBI" id="CHEBI:30616"/>
        <dbReference type="ChEBI" id="CHEBI:43474"/>
        <dbReference type="ChEBI" id="CHEBI:58359"/>
        <dbReference type="ChEBI" id="CHEBI:58537"/>
        <dbReference type="ChEBI" id="CHEBI:58894"/>
        <dbReference type="ChEBI" id="CHEBI:456216"/>
        <dbReference type="EC" id="6.3.5.11"/>
    </reaction>
</comment>
<dbReference type="UniPathway" id="UPA00148">
    <property type="reaction ID" value="UER00231"/>
</dbReference>
<dbReference type="Pfam" id="PF01656">
    <property type="entry name" value="CbiA"/>
    <property type="match status" value="1"/>
</dbReference>
<comment type="miscellaneous">
    <text evidence="8">The a and c carboxylates of cobyrinate are activated for nucleophilic attack via formation of a phosphorylated intermediate by ATP. CbiA catalyzes first the amidation of the c-carboxylate, and then that of the a-carboxylate.</text>
</comment>
<feature type="domain" description="CobB/CobQ-like glutamine amidotransferase" evidence="11">
    <location>
        <begin position="263"/>
        <end position="457"/>
    </location>
</feature>
<dbReference type="Gene3D" id="3.40.50.880">
    <property type="match status" value="1"/>
</dbReference>
<dbReference type="SUPFAM" id="SSF52540">
    <property type="entry name" value="P-loop containing nucleoside triphosphate hydrolases"/>
    <property type="match status" value="1"/>
</dbReference>
<evidence type="ECO:0000256" key="1">
    <source>
        <dbReference type="ARBA" id="ARBA00001946"/>
    </source>
</evidence>
<keyword evidence="6 8" id="KW-0460">Magnesium</keyword>
<gene>
    <name evidence="8" type="primary">cbiA</name>
    <name evidence="12" type="ORF">Dpo_6c02750</name>
</gene>
<feature type="active site" description="Nucleophile" evidence="8">
    <location>
        <position position="346"/>
    </location>
</feature>
<evidence type="ECO:0000313" key="12">
    <source>
        <dbReference type="EMBL" id="EMS79076.1"/>
    </source>
</evidence>
<feature type="compositionally biased region" description="Basic and acidic residues" evidence="9">
    <location>
        <begin position="224"/>
        <end position="238"/>
    </location>
</feature>
<dbReference type="OrthoDB" id="9764035at2"/>
<dbReference type="RefSeq" id="WP_006966948.1">
    <property type="nucleotide sequence ID" value="NZ_APJX01000006.1"/>
</dbReference>
<dbReference type="InterPro" id="IPR027417">
    <property type="entry name" value="P-loop_NTPase"/>
</dbReference>
<comment type="similarity">
    <text evidence="8">Belongs to the CobB/CbiA family.</text>
</comment>
<keyword evidence="13" id="KW-1185">Reference proteome</keyword>
<dbReference type="Gene3D" id="3.40.50.300">
    <property type="entry name" value="P-loop containing nucleotide triphosphate hydrolases"/>
    <property type="match status" value="2"/>
</dbReference>
<dbReference type="HAMAP" id="MF_00027">
    <property type="entry name" value="CobB_CbiA"/>
    <property type="match status" value="1"/>
</dbReference>
<keyword evidence="7 8" id="KW-0315">Glutamine amidotransferase</keyword>
<comment type="function">
    <text evidence="8">Catalyzes the ATP-dependent amidation of the two carboxylate groups at positions a and c of cobyrinate, using either L-glutamine or ammonia as the nitrogen source.</text>
</comment>
<dbReference type="GO" id="GO:0042242">
    <property type="term" value="F:cobyrinic acid a,c-diamide synthase activity"/>
    <property type="evidence" value="ECO:0007669"/>
    <property type="project" value="UniProtKB-UniRule"/>
</dbReference>
<dbReference type="PATRIC" id="fig|1286635.3.peg.3163"/>
<evidence type="ECO:0000313" key="13">
    <source>
        <dbReference type="Proteomes" id="UP000014216"/>
    </source>
</evidence>
<dbReference type="PROSITE" id="PS51274">
    <property type="entry name" value="GATASE_COBBQ"/>
    <property type="match status" value="1"/>
</dbReference>
<keyword evidence="3 8" id="KW-0436">Ligase</keyword>
<feature type="site" description="Increases nucleophilicity of active site Cys" evidence="8">
    <location>
        <position position="451"/>
    </location>
</feature>
<dbReference type="Pfam" id="PF07685">
    <property type="entry name" value="GATase_3"/>
    <property type="match status" value="1"/>
</dbReference>
<feature type="domain" description="CobQ/CobB/MinD/ParA nucleotide binding" evidence="10">
    <location>
        <begin position="4"/>
        <end position="189"/>
    </location>
</feature>
<dbReference type="AlphaFoldDB" id="S0G4X4"/>
<evidence type="ECO:0000256" key="7">
    <source>
        <dbReference type="ARBA" id="ARBA00022962"/>
    </source>
</evidence>
<evidence type="ECO:0000259" key="10">
    <source>
        <dbReference type="Pfam" id="PF01656"/>
    </source>
</evidence>